<organism evidence="1 2">
    <name type="scientific">Paracoccus amoyensis</name>
    <dbReference type="NCBI Taxonomy" id="2760093"/>
    <lineage>
        <taxon>Bacteria</taxon>
        <taxon>Pseudomonadati</taxon>
        <taxon>Pseudomonadota</taxon>
        <taxon>Alphaproteobacteria</taxon>
        <taxon>Rhodobacterales</taxon>
        <taxon>Paracoccaceae</taxon>
        <taxon>Paracoccus</taxon>
    </lineage>
</organism>
<dbReference type="AlphaFoldDB" id="A0A926GP11"/>
<gene>
    <name evidence="1" type="ORF">H4P12_11685</name>
</gene>
<dbReference type="Proteomes" id="UP000608594">
    <property type="component" value="Unassembled WGS sequence"/>
</dbReference>
<name>A0A926GP11_9RHOB</name>
<reference evidence="1" key="1">
    <citation type="submission" date="2020-08" db="EMBL/GenBank/DDBJ databases">
        <title>Paracoccus amoyensis sp. nov., isolated from the surface seawater at coast of Xiamen, Fujian.</title>
        <authorList>
            <person name="Lyu L."/>
        </authorList>
    </citation>
    <scope>NUCLEOTIDE SEQUENCE</scope>
    <source>
        <strain evidence="1">11-3</strain>
    </source>
</reference>
<comment type="caution">
    <text evidence="1">The sequence shown here is derived from an EMBL/GenBank/DDBJ whole genome shotgun (WGS) entry which is preliminary data.</text>
</comment>
<protein>
    <submittedName>
        <fullName evidence="1">Uncharacterized protein</fullName>
    </submittedName>
</protein>
<accession>A0A926GP11</accession>
<dbReference type="EMBL" id="JACOQL010000003">
    <property type="protein sequence ID" value="MBC9247355.1"/>
    <property type="molecule type" value="Genomic_DNA"/>
</dbReference>
<proteinExistence type="predicted"/>
<evidence type="ECO:0000313" key="1">
    <source>
        <dbReference type="EMBL" id="MBC9247355.1"/>
    </source>
</evidence>
<evidence type="ECO:0000313" key="2">
    <source>
        <dbReference type="Proteomes" id="UP000608594"/>
    </source>
</evidence>
<keyword evidence="2" id="KW-1185">Reference proteome</keyword>
<sequence>MPIIAQSNGWTISSDLGQPVIGGENPAAEGAVSFWIEQTTASSKTVFVEVMPLSGDVADFDGVSWSHAAGRAEQPPLSKQLLLGADDRFAFQLSAKNFDRLNEVFELKVYESSGQASWGHDPLIESTFSMPEGVVGPRLVADHFDFSAVVEKEVIFDFEMALNKILLNHPTPPEADNSLAKPDGYLIEHTLTASEPHHDAALAAINEGDFIFA</sequence>